<organism evidence="1 2">
    <name type="scientific">Solanum commersonii</name>
    <name type="common">Commerson's wild potato</name>
    <name type="synonym">Commerson's nightshade</name>
    <dbReference type="NCBI Taxonomy" id="4109"/>
    <lineage>
        <taxon>Eukaryota</taxon>
        <taxon>Viridiplantae</taxon>
        <taxon>Streptophyta</taxon>
        <taxon>Embryophyta</taxon>
        <taxon>Tracheophyta</taxon>
        <taxon>Spermatophyta</taxon>
        <taxon>Magnoliopsida</taxon>
        <taxon>eudicotyledons</taxon>
        <taxon>Gunneridae</taxon>
        <taxon>Pentapetalae</taxon>
        <taxon>asterids</taxon>
        <taxon>lamiids</taxon>
        <taxon>Solanales</taxon>
        <taxon>Solanaceae</taxon>
        <taxon>Solanoideae</taxon>
        <taxon>Solaneae</taxon>
        <taxon>Solanum</taxon>
    </lineage>
</organism>
<name>A0A9J5X3L6_SOLCO</name>
<keyword evidence="2" id="KW-1185">Reference proteome</keyword>
<dbReference type="AlphaFoldDB" id="A0A9J5X3L6"/>
<dbReference type="EMBL" id="JACXVP010000010">
    <property type="protein sequence ID" value="KAG5582723.1"/>
    <property type="molecule type" value="Genomic_DNA"/>
</dbReference>
<evidence type="ECO:0000313" key="2">
    <source>
        <dbReference type="Proteomes" id="UP000824120"/>
    </source>
</evidence>
<reference evidence="1 2" key="1">
    <citation type="submission" date="2020-09" db="EMBL/GenBank/DDBJ databases">
        <title>De no assembly of potato wild relative species, Solanum commersonii.</title>
        <authorList>
            <person name="Cho K."/>
        </authorList>
    </citation>
    <scope>NUCLEOTIDE SEQUENCE [LARGE SCALE GENOMIC DNA]</scope>
    <source>
        <strain evidence="1">LZ3.2</strain>
        <tissue evidence="1">Leaf</tissue>
    </source>
</reference>
<proteinExistence type="predicted"/>
<dbReference type="Proteomes" id="UP000824120">
    <property type="component" value="Chromosome 10"/>
</dbReference>
<evidence type="ECO:0000313" key="1">
    <source>
        <dbReference type="EMBL" id="KAG5582723.1"/>
    </source>
</evidence>
<accession>A0A9J5X3L6</accession>
<feature type="non-terminal residue" evidence="1">
    <location>
        <position position="1"/>
    </location>
</feature>
<protein>
    <submittedName>
        <fullName evidence="1">Uncharacterized protein</fullName>
    </submittedName>
</protein>
<gene>
    <name evidence="1" type="ORF">H5410_053350</name>
</gene>
<sequence length="170" mass="19565">MKVNLGAMVKLSPLSSSHYACVKVACQHHTPLGCVLTQNLYERGMFFFMTRKIRSRYLLIAHRVKTPLLCNSSQTTQERVTSLDVSRFKSNLGQGILHKDQGNSASIKFVNAYQDALPPHRRSMYWYFIFIGRNLVSFFFMTRETHRHYPLGAHKVKPPLLCNNSQTTLE</sequence>
<comment type="caution">
    <text evidence="1">The sequence shown here is derived from an EMBL/GenBank/DDBJ whole genome shotgun (WGS) entry which is preliminary data.</text>
</comment>